<accession>A0A0F9GPZ0</accession>
<dbReference type="SUPFAM" id="SSF47413">
    <property type="entry name" value="lambda repressor-like DNA-binding domains"/>
    <property type="match status" value="1"/>
</dbReference>
<evidence type="ECO:0000313" key="2">
    <source>
        <dbReference type="EMBL" id="KKL71530.1"/>
    </source>
</evidence>
<dbReference type="AlphaFoldDB" id="A0A0F9GPZ0"/>
<reference evidence="2" key="1">
    <citation type="journal article" date="2015" name="Nature">
        <title>Complex archaea that bridge the gap between prokaryotes and eukaryotes.</title>
        <authorList>
            <person name="Spang A."/>
            <person name="Saw J.H."/>
            <person name="Jorgensen S.L."/>
            <person name="Zaremba-Niedzwiedzka K."/>
            <person name="Martijn J."/>
            <person name="Lind A.E."/>
            <person name="van Eijk R."/>
            <person name="Schleper C."/>
            <person name="Guy L."/>
            <person name="Ettema T.J."/>
        </authorList>
    </citation>
    <scope>NUCLEOTIDE SEQUENCE</scope>
</reference>
<proteinExistence type="predicted"/>
<protein>
    <recommendedName>
        <fullName evidence="1">HTH cro/C1-type domain-containing protein</fullName>
    </recommendedName>
</protein>
<dbReference type="Gene3D" id="1.10.260.40">
    <property type="entry name" value="lambda repressor-like DNA-binding domains"/>
    <property type="match status" value="1"/>
</dbReference>
<gene>
    <name evidence="2" type="ORF">LCGC14_2094020</name>
</gene>
<dbReference type="CDD" id="cd00093">
    <property type="entry name" value="HTH_XRE"/>
    <property type="match status" value="1"/>
</dbReference>
<comment type="caution">
    <text evidence="2">The sequence shown here is derived from an EMBL/GenBank/DDBJ whole genome shotgun (WGS) entry which is preliminary data.</text>
</comment>
<dbReference type="EMBL" id="LAZR01025564">
    <property type="protein sequence ID" value="KKL71530.1"/>
    <property type="molecule type" value="Genomic_DNA"/>
</dbReference>
<organism evidence="2">
    <name type="scientific">marine sediment metagenome</name>
    <dbReference type="NCBI Taxonomy" id="412755"/>
    <lineage>
        <taxon>unclassified sequences</taxon>
        <taxon>metagenomes</taxon>
        <taxon>ecological metagenomes</taxon>
    </lineage>
</organism>
<evidence type="ECO:0000259" key="1">
    <source>
        <dbReference type="PROSITE" id="PS50943"/>
    </source>
</evidence>
<name>A0A0F9GPZ0_9ZZZZ</name>
<dbReference type="InterPro" id="IPR010982">
    <property type="entry name" value="Lambda_DNA-bd_dom_sf"/>
</dbReference>
<dbReference type="PROSITE" id="PS50943">
    <property type="entry name" value="HTH_CROC1"/>
    <property type="match status" value="1"/>
</dbReference>
<dbReference type="GO" id="GO:0003677">
    <property type="term" value="F:DNA binding"/>
    <property type="evidence" value="ECO:0007669"/>
    <property type="project" value="InterPro"/>
</dbReference>
<dbReference type="InterPro" id="IPR001387">
    <property type="entry name" value="Cro/C1-type_HTH"/>
</dbReference>
<feature type="domain" description="HTH cro/C1-type" evidence="1">
    <location>
        <begin position="22"/>
        <end position="62"/>
    </location>
</feature>
<dbReference type="Pfam" id="PF01381">
    <property type="entry name" value="HTH_3"/>
    <property type="match status" value="1"/>
</dbReference>
<sequence>MGIPEWLEGMLKSGRYRSLRHMGRELHISPQDLSRWLNRQRTPSAPSCIRLAEATDTPVQDVLKMAHGGEALE</sequence>